<comment type="caution">
    <text evidence="3">The sequence shown here is derived from an EMBL/GenBank/DDBJ whole genome shotgun (WGS) entry which is preliminary data.</text>
</comment>
<protein>
    <submittedName>
        <fullName evidence="3">Uncharacterized protein</fullName>
    </submittedName>
</protein>
<feature type="chain" id="PRO_5022936019" evidence="2">
    <location>
        <begin position="22"/>
        <end position="172"/>
    </location>
</feature>
<feature type="region of interest" description="Disordered" evidence="1">
    <location>
        <begin position="153"/>
        <end position="172"/>
    </location>
</feature>
<dbReference type="EMBL" id="VSRR010018141">
    <property type="protein sequence ID" value="MPC61016.1"/>
    <property type="molecule type" value="Genomic_DNA"/>
</dbReference>
<feature type="compositionally biased region" description="Pro residues" evidence="1">
    <location>
        <begin position="160"/>
        <end position="172"/>
    </location>
</feature>
<evidence type="ECO:0000256" key="2">
    <source>
        <dbReference type="SAM" id="SignalP"/>
    </source>
</evidence>
<name>A0A5B7GTU7_PORTR</name>
<keyword evidence="2" id="KW-0732">Signal</keyword>
<proteinExistence type="predicted"/>
<dbReference type="AlphaFoldDB" id="A0A5B7GTU7"/>
<feature type="signal peptide" evidence="2">
    <location>
        <begin position="1"/>
        <end position="21"/>
    </location>
</feature>
<dbReference type="Proteomes" id="UP000324222">
    <property type="component" value="Unassembled WGS sequence"/>
</dbReference>
<sequence length="172" mass="18630">MKFSIALYVLVALACLVVVYGLSDPELHYCSGHLAFHPSDGAHGPCTEAITELMCLRQALGSFFTTLDQYLLGPLYLAGEIKVDSSGLGVGGKVHPPPLLYFFIDSTINVSINQSHSSTTPYYVLLASPHCHISDITLATSHFNLSILPEQTSSHRYKSPSPPTHPPIPLIL</sequence>
<reference evidence="3 4" key="1">
    <citation type="submission" date="2019-05" db="EMBL/GenBank/DDBJ databases">
        <title>Another draft genome of Portunus trituberculatus and its Hox gene families provides insights of decapod evolution.</title>
        <authorList>
            <person name="Jeong J.-H."/>
            <person name="Song I."/>
            <person name="Kim S."/>
            <person name="Choi T."/>
            <person name="Kim D."/>
            <person name="Ryu S."/>
            <person name="Kim W."/>
        </authorList>
    </citation>
    <scope>NUCLEOTIDE SEQUENCE [LARGE SCALE GENOMIC DNA]</scope>
    <source>
        <tissue evidence="3">Muscle</tissue>
    </source>
</reference>
<evidence type="ECO:0000313" key="3">
    <source>
        <dbReference type="EMBL" id="MPC61016.1"/>
    </source>
</evidence>
<accession>A0A5B7GTU7</accession>
<gene>
    <name evidence="3" type="ORF">E2C01_055078</name>
</gene>
<evidence type="ECO:0000256" key="1">
    <source>
        <dbReference type="SAM" id="MobiDB-lite"/>
    </source>
</evidence>
<organism evidence="3 4">
    <name type="scientific">Portunus trituberculatus</name>
    <name type="common">Swimming crab</name>
    <name type="synonym">Neptunus trituberculatus</name>
    <dbReference type="NCBI Taxonomy" id="210409"/>
    <lineage>
        <taxon>Eukaryota</taxon>
        <taxon>Metazoa</taxon>
        <taxon>Ecdysozoa</taxon>
        <taxon>Arthropoda</taxon>
        <taxon>Crustacea</taxon>
        <taxon>Multicrustacea</taxon>
        <taxon>Malacostraca</taxon>
        <taxon>Eumalacostraca</taxon>
        <taxon>Eucarida</taxon>
        <taxon>Decapoda</taxon>
        <taxon>Pleocyemata</taxon>
        <taxon>Brachyura</taxon>
        <taxon>Eubrachyura</taxon>
        <taxon>Portunoidea</taxon>
        <taxon>Portunidae</taxon>
        <taxon>Portuninae</taxon>
        <taxon>Portunus</taxon>
    </lineage>
</organism>
<evidence type="ECO:0000313" key="4">
    <source>
        <dbReference type="Proteomes" id="UP000324222"/>
    </source>
</evidence>
<keyword evidence="4" id="KW-1185">Reference proteome</keyword>
<dbReference type="PROSITE" id="PS51257">
    <property type="entry name" value="PROKAR_LIPOPROTEIN"/>
    <property type="match status" value="1"/>
</dbReference>